<dbReference type="Gene3D" id="1.10.10.60">
    <property type="entry name" value="Homeodomain-like"/>
    <property type="match status" value="1"/>
</dbReference>
<dbReference type="Pfam" id="PF00249">
    <property type="entry name" value="Myb_DNA-binding"/>
    <property type="match status" value="1"/>
</dbReference>
<feature type="region of interest" description="Disordered" evidence="1">
    <location>
        <begin position="772"/>
        <end position="817"/>
    </location>
</feature>
<feature type="region of interest" description="Disordered" evidence="1">
    <location>
        <begin position="409"/>
        <end position="559"/>
    </location>
</feature>
<sequence length="817" mass="90071">MASPPSETPLATDESRIHLPTSSVFAPIGVSTFQPIASSSTSKPDPSTPIFSFSTPILSSPETSGQGETPFAHPRTPVNQKTAEPYIVHGEDYDTGLGYGDVTIQEKGDVREDGDAEGMSLDFRDGMLASGSRRALRDETAEIAQSLVDAEETHLDELLDTTRRRLNELGGVKEGDGWEQRDELMGMLNRILPFVESRIPLLEAQVVAQRETIATLQQQKRLSDQLHQTESQRHEAERTSWNSEIRALIRARDGEIAAGTRPKKLLEIDVGYQQELEAANKRLEMDNRLMAPRLKDTQEQINKLVNELRHLRTHVMLSTDPFTPRRLDAYDQPFGHGPSSSPMKSFSINTTLGDARAEHLLLAARTVRQARGHNPQIGRLSLDELKRSHVVGPGGGVGYAEGYGRVLGDESSATDSEMEEYSFDDAHRLSSGKTKNKSVHGTPLLPRAKRSGKRPLPPTTPSRNRGQPSQPQTTPGGSTLNDLLRAAEMATRPSTPPPQDRTPQIPMSAMSASRSTAKREDSRSESPDKRRRLGPAASITPGGWSHARRISESQTSHPDASALDLLAQASQLDEIQNPQDPSSSQLSTSRIVGFEEHDPLEFSPRSNQTEGLAPAIDLRKGSTSMIEDDQIDPTLQSLPPPPSFSQTANTTPRTHGRHPSFSNTQLQTPARIHDDDDLTTVGMSAKSEGYGLDSISFQSPTGAAVPGLGRYVHLTSSMPARRVRSPYLKWTKEEDELLARAVAMHGEKWDLVSKGVPTRSYHQVRQRWLRKTGAFDKRPNQSNEGLHGMSGLVREEYEEEPASPTLQQKKKRKNSDR</sequence>
<proteinExistence type="predicted"/>
<feature type="compositionally biased region" description="Basic and acidic residues" evidence="1">
    <location>
        <begin position="517"/>
        <end position="528"/>
    </location>
</feature>
<accession>A0A4Q1BE59</accession>
<dbReference type="VEuPathDB" id="FungiDB:TREMEDRAFT_72986"/>
<dbReference type="Proteomes" id="UP000289152">
    <property type="component" value="Unassembled WGS sequence"/>
</dbReference>
<keyword evidence="5" id="KW-1185">Reference proteome</keyword>
<feature type="compositionally biased region" description="Basic residues" evidence="1">
    <location>
        <begin position="808"/>
        <end position="817"/>
    </location>
</feature>
<dbReference type="InterPro" id="IPR009057">
    <property type="entry name" value="Homeodomain-like_sf"/>
</dbReference>
<evidence type="ECO:0000259" key="2">
    <source>
        <dbReference type="PROSITE" id="PS50090"/>
    </source>
</evidence>
<dbReference type="EMBL" id="SDIL01000090">
    <property type="protein sequence ID" value="RXK36657.1"/>
    <property type="molecule type" value="Genomic_DNA"/>
</dbReference>
<dbReference type="STRING" id="5217.A0A4Q1BE59"/>
<feature type="domain" description="HTH myb-type" evidence="3">
    <location>
        <begin position="729"/>
        <end position="774"/>
    </location>
</feature>
<dbReference type="SMART" id="SM00717">
    <property type="entry name" value="SANT"/>
    <property type="match status" value="1"/>
</dbReference>
<evidence type="ECO:0000259" key="3">
    <source>
        <dbReference type="PROSITE" id="PS51294"/>
    </source>
</evidence>
<feature type="compositionally biased region" description="Polar residues" evidence="1">
    <location>
        <begin position="461"/>
        <end position="481"/>
    </location>
</feature>
<protein>
    <submittedName>
        <fullName evidence="4">Uncharacterized protein</fullName>
    </submittedName>
</protein>
<dbReference type="AlphaFoldDB" id="A0A4Q1BE59"/>
<dbReference type="PROSITE" id="PS50090">
    <property type="entry name" value="MYB_LIKE"/>
    <property type="match status" value="1"/>
</dbReference>
<evidence type="ECO:0000313" key="4">
    <source>
        <dbReference type="EMBL" id="RXK36657.1"/>
    </source>
</evidence>
<organism evidence="4 5">
    <name type="scientific">Tremella mesenterica</name>
    <name type="common">Jelly fungus</name>
    <dbReference type="NCBI Taxonomy" id="5217"/>
    <lineage>
        <taxon>Eukaryota</taxon>
        <taxon>Fungi</taxon>
        <taxon>Dikarya</taxon>
        <taxon>Basidiomycota</taxon>
        <taxon>Agaricomycotina</taxon>
        <taxon>Tremellomycetes</taxon>
        <taxon>Tremellales</taxon>
        <taxon>Tremellaceae</taxon>
        <taxon>Tremella</taxon>
    </lineage>
</organism>
<dbReference type="PROSITE" id="PS51294">
    <property type="entry name" value="HTH_MYB"/>
    <property type="match status" value="1"/>
</dbReference>
<evidence type="ECO:0000256" key="1">
    <source>
        <dbReference type="SAM" id="MobiDB-lite"/>
    </source>
</evidence>
<dbReference type="SUPFAM" id="SSF46689">
    <property type="entry name" value="Homeodomain-like"/>
    <property type="match status" value="1"/>
</dbReference>
<evidence type="ECO:0000313" key="5">
    <source>
        <dbReference type="Proteomes" id="UP000289152"/>
    </source>
</evidence>
<dbReference type="InParanoid" id="A0A4Q1BE59"/>
<comment type="caution">
    <text evidence="4">The sequence shown here is derived from an EMBL/GenBank/DDBJ whole genome shotgun (WGS) entry which is preliminary data.</text>
</comment>
<feature type="region of interest" description="Disordered" evidence="1">
    <location>
        <begin position="634"/>
        <end position="667"/>
    </location>
</feature>
<feature type="domain" description="Myb-like" evidence="2">
    <location>
        <begin position="729"/>
        <end position="772"/>
    </location>
</feature>
<dbReference type="InterPro" id="IPR017930">
    <property type="entry name" value="Myb_dom"/>
</dbReference>
<gene>
    <name evidence="4" type="ORF">M231_06044</name>
</gene>
<dbReference type="CDD" id="cd00167">
    <property type="entry name" value="SANT"/>
    <property type="match status" value="1"/>
</dbReference>
<name>A0A4Q1BE59_TREME</name>
<reference evidence="4 5" key="1">
    <citation type="submission" date="2016-06" db="EMBL/GenBank/DDBJ databases">
        <title>Evolution of pathogenesis and genome organization in the Tremellales.</title>
        <authorList>
            <person name="Cuomo C."/>
            <person name="Litvintseva A."/>
            <person name="Heitman J."/>
            <person name="Chen Y."/>
            <person name="Sun S."/>
            <person name="Springer D."/>
            <person name="Dromer F."/>
            <person name="Young S."/>
            <person name="Zeng Q."/>
            <person name="Chapman S."/>
            <person name="Gujja S."/>
            <person name="Saif S."/>
            <person name="Birren B."/>
        </authorList>
    </citation>
    <scope>NUCLEOTIDE SEQUENCE [LARGE SCALE GENOMIC DNA]</scope>
    <source>
        <strain evidence="4 5">ATCC 28783</strain>
    </source>
</reference>
<dbReference type="InterPro" id="IPR001005">
    <property type="entry name" value="SANT/Myb"/>
</dbReference>
<dbReference type="OrthoDB" id="2143914at2759"/>